<accession>A0A8J2VIF1</accession>
<gene>
    <name evidence="5" type="primary">gerKA</name>
    <name evidence="5" type="ORF">GCM10011571_16580</name>
</gene>
<keyword evidence="6" id="KW-1185">Reference proteome</keyword>
<dbReference type="InterPro" id="IPR004995">
    <property type="entry name" value="Spore_Ger"/>
</dbReference>
<dbReference type="RefSeq" id="WP_188647425.1">
    <property type="nucleotide sequence ID" value="NZ_BMHQ01000005.1"/>
</dbReference>
<name>A0A8J2VIF1_9BACL</name>
<keyword evidence="4" id="KW-0812">Transmembrane</keyword>
<dbReference type="Pfam" id="PF03323">
    <property type="entry name" value="GerA"/>
    <property type="match status" value="1"/>
</dbReference>
<dbReference type="PANTHER" id="PTHR22550:SF5">
    <property type="entry name" value="LEUCINE ZIPPER PROTEIN 4"/>
    <property type="match status" value="1"/>
</dbReference>
<protein>
    <submittedName>
        <fullName evidence="5">Spore germination protein KA</fullName>
    </submittedName>
</protein>
<comment type="similarity">
    <text evidence="1">Belongs to the GerABKA family.</text>
</comment>
<feature type="transmembrane region" description="Helical" evidence="4">
    <location>
        <begin position="442"/>
        <end position="467"/>
    </location>
</feature>
<dbReference type="EMBL" id="BMHQ01000005">
    <property type="protein sequence ID" value="GGE15633.1"/>
    <property type="molecule type" value="Genomic_DNA"/>
</dbReference>
<dbReference type="AlphaFoldDB" id="A0A8J2VIF1"/>
<feature type="transmembrane region" description="Helical" evidence="4">
    <location>
        <begin position="413"/>
        <end position="435"/>
    </location>
</feature>
<evidence type="ECO:0000256" key="1">
    <source>
        <dbReference type="ARBA" id="ARBA00005278"/>
    </source>
</evidence>
<evidence type="ECO:0000313" key="6">
    <source>
        <dbReference type="Proteomes" id="UP000625210"/>
    </source>
</evidence>
<reference evidence="5" key="1">
    <citation type="journal article" date="2014" name="Int. J. Syst. Evol. Microbiol.">
        <title>Complete genome sequence of Corynebacterium casei LMG S-19264T (=DSM 44701T), isolated from a smear-ripened cheese.</title>
        <authorList>
            <consortium name="US DOE Joint Genome Institute (JGI-PGF)"/>
            <person name="Walter F."/>
            <person name="Albersmeier A."/>
            <person name="Kalinowski J."/>
            <person name="Ruckert C."/>
        </authorList>
    </citation>
    <scope>NUCLEOTIDE SEQUENCE</scope>
    <source>
        <strain evidence="5">CGMCC 1.15179</strain>
    </source>
</reference>
<dbReference type="GO" id="GO:0009847">
    <property type="term" value="P:spore germination"/>
    <property type="evidence" value="ECO:0007669"/>
    <property type="project" value="InterPro"/>
</dbReference>
<feature type="compositionally biased region" description="Basic and acidic residues" evidence="3">
    <location>
        <begin position="527"/>
        <end position="536"/>
    </location>
</feature>
<keyword evidence="2 4" id="KW-0472">Membrane</keyword>
<evidence type="ECO:0000256" key="2">
    <source>
        <dbReference type="ARBA" id="ARBA00023136"/>
    </source>
</evidence>
<evidence type="ECO:0000313" key="5">
    <source>
        <dbReference type="EMBL" id="GGE15633.1"/>
    </source>
</evidence>
<dbReference type="PANTHER" id="PTHR22550">
    <property type="entry name" value="SPORE GERMINATION PROTEIN"/>
    <property type="match status" value="1"/>
</dbReference>
<evidence type="ECO:0000256" key="4">
    <source>
        <dbReference type="SAM" id="Phobius"/>
    </source>
</evidence>
<comment type="caution">
    <text evidence="5">The sequence shown here is derived from an EMBL/GenBank/DDBJ whole genome shotgun (WGS) entry which is preliminary data.</text>
</comment>
<reference evidence="5" key="2">
    <citation type="submission" date="2020-09" db="EMBL/GenBank/DDBJ databases">
        <authorList>
            <person name="Sun Q."/>
            <person name="Zhou Y."/>
        </authorList>
    </citation>
    <scope>NUCLEOTIDE SEQUENCE</scope>
    <source>
        <strain evidence="5">CGMCC 1.15179</strain>
    </source>
</reference>
<feature type="region of interest" description="Disordered" evidence="3">
    <location>
        <begin position="1"/>
        <end position="22"/>
    </location>
</feature>
<feature type="transmembrane region" description="Helical" evidence="4">
    <location>
        <begin position="317"/>
        <end position="339"/>
    </location>
</feature>
<dbReference type="GO" id="GO:0016020">
    <property type="term" value="C:membrane"/>
    <property type="evidence" value="ECO:0007669"/>
    <property type="project" value="InterPro"/>
</dbReference>
<dbReference type="Proteomes" id="UP000625210">
    <property type="component" value="Unassembled WGS sequence"/>
</dbReference>
<keyword evidence="4" id="KW-1133">Transmembrane helix</keyword>
<feature type="region of interest" description="Disordered" evidence="3">
    <location>
        <begin position="513"/>
        <end position="536"/>
    </location>
</feature>
<feature type="compositionally biased region" description="Basic residues" evidence="3">
    <location>
        <begin position="7"/>
        <end position="16"/>
    </location>
</feature>
<evidence type="ECO:0000256" key="3">
    <source>
        <dbReference type="SAM" id="MobiDB-lite"/>
    </source>
</evidence>
<dbReference type="PIRSF" id="PIRSF005690">
    <property type="entry name" value="GerBA"/>
    <property type="match status" value="1"/>
</dbReference>
<sequence>MRPFERQKRRKKKKGKDQRGQVFHEESSPLFHDLQKNLNKIREELGHSTDLVVREFEWDGERKIRFAAVYIDGLVDNNMVGDFIMKSLMLESRDDRQTISRKTAFDRVQENGLAVGEVKITRDWNGLILSILCGETVILMDGWDEAISCGTKGGEKRPIDEPTSQVVIRGPRDSFTESIRTNTALVRRRVKSPNLWLETMRIGKVTQTDVSLMYIKGIVDEKIVREVKNRLERIQIDSILESGYIEEMIRDSAFSLFPTLYMTERPDVIAGNLLEGRVAILVDGTPFALVVPALLNQFFQTTEDYYQNYWISGFLRFVRYGAFLLSLLTPSLYIAATTFHHAMIPTTFLITLVAQREGIPFPAFVEALIMELMFEILREAGIRLPRPVGQAVSIVGAIVLGEAAVRAGLVSPAMVIVVAITAIASFSAPSYNLAITARLLRFLFMLVGASFGLFGIALLLIVVLAHLSSLRSFGVPYLSPLAPFVFSDQKDTVFRFPWWSLITRPRLISQKNMTRMEKDLRPSPPDKPTEGEGNEK</sequence>
<proteinExistence type="inferred from homology"/>
<dbReference type="InterPro" id="IPR050768">
    <property type="entry name" value="UPF0353/GerABKA_families"/>
</dbReference>
<organism evidence="5 6">
    <name type="scientific">Marinithermofilum abyssi</name>
    <dbReference type="NCBI Taxonomy" id="1571185"/>
    <lineage>
        <taxon>Bacteria</taxon>
        <taxon>Bacillati</taxon>
        <taxon>Bacillota</taxon>
        <taxon>Bacilli</taxon>
        <taxon>Bacillales</taxon>
        <taxon>Thermoactinomycetaceae</taxon>
        <taxon>Marinithermofilum</taxon>
    </lineage>
</organism>